<organism evidence="1 2">
    <name type="scientific">Lacimicrobium alkaliphilum</name>
    <dbReference type="NCBI Taxonomy" id="1526571"/>
    <lineage>
        <taxon>Bacteria</taxon>
        <taxon>Pseudomonadati</taxon>
        <taxon>Pseudomonadota</taxon>
        <taxon>Gammaproteobacteria</taxon>
        <taxon>Alteromonadales</taxon>
        <taxon>Alteromonadaceae</taxon>
        <taxon>Lacimicrobium</taxon>
    </lineage>
</organism>
<dbReference type="InterPro" id="IPR026950">
    <property type="entry name" value="Caps_assemb_Wzi"/>
</dbReference>
<reference evidence="2" key="1">
    <citation type="journal article" date="2019" name="Int. J. Syst. Evol. Microbiol.">
        <title>The Global Catalogue of Microorganisms (GCM) 10K type strain sequencing project: providing services to taxonomists for standard genome sequencing and annotation.</title>
        <authorList>
            <consortium name="The Broad Institute Genomics Platform"/>
            <consortium name="The Broad Institute Genome Sequencing Center for Infectious Disease"/>
            <person name="Wu L."/>
            <person name="Ma J."/>
        </authorList>
    </citation>
    <scope>NUCLEOTIDE SEQUENCE [LARGE SCALE GENOMIC DNA]</scope>
    <source>
        <strain evidence="2">CGMCC 1.12923</strain>
    </source>
</reference>
<evidence type="ECO:0008006" key="3">
    <source>
        <dbReference type="Google" id="ProtNLM"/>
    </source>
</evidence>
<sequence length="448" mass="50871">MPLQLSPEIESQVEKVMALTPSAPLTKPYKASEVLTRINLLQNSHPRLYQQVNRYLQRYTRTTGRSYASIELAASQDNAKDLPNQRGIQSQSSYIVSAGGFYHPNPYFIASAGMLLSEDSGGPVHTGSYIGFGYEYAQVELGYREHWFSPFQDSAMLVSTHAEASPSITISNATPITDWNIRYELFYSKLEKVDGIRLGNEFFSGHPRQTGFHLSFTPLDFWTIGVNRTFQFGGGAREVNISDIFQAFFDPAGKDNVGTVTDDPNFEFGNQQASFTSKMNVTLWDIDWSLYGEIGGEDTEGEKNYKLGNETLSFGIFLPDLTDTLSLRLEYNRWDTAWYVHHLYRQGYTNLGQVMGHWGGDERIFNHDTPAKVLSASMEYRLGNRSLLSGTLRTINNEEHLVNEYVQGFELEMDYSYATDSGFWGVSLYAGRDTRDNNFSRLALFYRW</sequence>
<dbReference type="InterPro" id="IPR038636">
    <property type="entry name" value="Wzi_sf"/>
</dbReference>
<dbReference type="EMBL" id="BMGJ01000019">
    <property type="protein sequence ID" value="GGD77341.1"/>
    <property type="molecule type" value="Genomic_DNA"/>
</dbReference>
<name>A0ABQ1RQ12_9ALTE</name>
<accession>A0ABQ1RQ12</accession>
<dbReference type="Pfam" id="PF14052">
    <property type="entry name" value="Caps_assemb_Wzi"/>
    <property type="match status" value="1"/>
</dbReference>
<dbReference type="Proteomes" id="UP000614272">
    <property type="component" value="Unassembled WGS sequence"/>
</dbReference>
<dbReference type="Gene3D" id="2.40.160.130">
    <property type="entry name" value="Capsule assembly protein Wzi"/>
    <property type="match status" value="1"/>
</dbReference>
<evidence type="ECO:0000313" key="2">
    <source>
        <dbReference type="Proteomes" id="UP000614272"/>
    </source>
</evidence>
<evidence type="ECO:0000313" key="1">
    <source>
        <dbReference type="EMBL" id="GGD77341.1"/>
    </source>
</evidence>
<proteinExistence type="predicted"/>
<gene>
    <name evidence="1" type="ORF">GCM10011357_35500</name>
</gene>
<protein>
    <recommendedName>
        <fullName evidence="3">Capsule assembly Wzi family protein</fullName>
    </recommendedName>
</protein>
<keyword evidence="2" id="KW-1185">Reference proteome</keyword>
<comment type="caution">
    <text evidence="1">The sequence shown here is derived from an EMBL/GenBank/DDBJ whole genome shotgun (WGS) entry which is preliminary data.</text>
</comment>